<feature type="domain" description="PurM-like C-terminal" evidence="10">
    <location>
        <begin position="178"/>
        <end position="328"/>
    </location>
</feature>
<comment type="pathway">
    <text evidence="1 8">Purine metabolism; IMP biosynthesis via de novo pathway; 5-amino-1-(5-phospho-D-ribosyl)imidazole from N(2)-formyl-N(1)-(5-phospho-D-ribosyl)glycinamide: step 2/2.</text>
</comment>
<gene>
    <name evidence="8" type="primary">purM</name>
    <name evidence="11" type="ORF">Sv326_0211</name>
</gene>
<dbReference type="FunFam" id="3.30.1330.10:FF:000020">
    <property type="entry name" value="Phosphoribosylformylglycinamidine cyclo-ligase"/>
    <property type="match status" value="1"/>
</dbReference>
<dbReference type="GO" id="GO:0046084">
    <property type="term" value="P:adenine biosynthetic process"/>
    <property type="evidence" value="ECO:0007669"/>
    <property type="project" value="TreeGrafter"/>
</dbReference>
<dbReference type="UniPathway" id="UPA00074">
    <property type="reaction ID" value="UER00129"/>
</dbReference>
<proteinExistence type="inferred from homology"/>
<dbReference type="InterPro" id="IPR036676">
    <property type="entry name" value="PurM-like_C_sf"/>
</dbReference>
<dbReference type="AlphaFoldDB" id="A0A7D5XKW9"/>
<evidence type="ECO:0000256" key="1">
    <source>
        <dbReference type="ARBA" id="ARBA00004686"/>
    </source>
</evidence>
<dbReference type="Pfam" id="PF02769">
    <property type="entry name" value="AIRS_C"/>
    <property type="match status" value="1"/>
</dbReference>
<keyword evidence="4 8" id="KW-0436">Ligase</keyword>
<evidence type="ECO:0000256" key="5">
    <source>
        <dbReference type="ARBA" id="ARBA00022741"/>
    </source>
</evidence>
<dbReference type="NCBIfam" id="TIGR00878">
    <property type="entry name" value="purM"/>
    <property type="match status" value="1"/>
</dbReference>
<name>A0A7D5XKW9_FERL1</name>
<dbReference type="Proteomes" id="UP000510821">
    <property type="component" value="Chromosome"/>
</dbReference>
<dbReference type="PANTHER" id="PTHR10520:SF12">
    <property type="entry name" value="TRIFUNCTIONAL PURINE BIOSYNTHETIC PROTEIN ADENOSINE-3"/>
    <property type="match status" value="1"/>
</dbReference>
<organism evidence="11 12">
    <name type="scientific">Fermentimicrarchaeum limneticum</name>
    <dbReference type="NCBI Taxonomy" id="2795018"/>
    <lineage>
        <taxon>Archaea</taxon>
        <taxon>Candidatus Micrarchaeota</taxon>
        <taxon>Candidatus Fermentimicrarchaeales</taxon>
        <taxon>Candidatus Fermentimicrarchaeaceae</taxon>
        <taxon>Candidatus Fermentimicrarchaeum</taxon>
    </lineage>
</organism>
<dbReference type="SUPFAM" id="SSF55326">
    <property type="entry name" value="PurM N-terminal domain-like"/>
    <property type="match status" value="1"/>
</dbReference>
<evidence type="ECO:0000313" key="11">
    <source>
        <dbReference type="EMBL" id="QLJ52386.1"/>
    </source>
</evidence>
<dbReference type="InterPro" id="IPR036921">
    <property type="entry name" value="PurM-like_N_sf"/>
</dbReference>
<protein>
    <recommendedName>
        <fullName evidence="2 8">Phosphoribosylformylglycinamidine cyclo-ligase</fullName>
        <ecNumber evidence="2 8">6.3.3.1</ecNumber>
    </recommendedName>
    <alternativeName>
        <fullName evidence="8">AIR synthase</fullName>
    </alternativeName>
    <alternativeName>
        <fullName evidence="8">AIRS</fullName>
    </alternativeName>
    <alternativeName>
        <fullName evidence="8">Phosphoribosyl-aminoimidazole synthetase</fullName>
    </alternativeName>
</protein>
<dbReference type="GO" id="GO:0006189">
    <property type="term" value="P:'de novo' IMP biosynthetic process"/>
    <property type="evidence" value="ECO:0007669"/>
    <property type="project" value="UniProtKB-UniRule"/>
</dbReference>
<evidence type="ECO:0000259" key="9">
    <source>
        <dbReference type="Pfam" id="PF00586"/>
    </source>
</evidence>
<dbReference type="InterPro" id="IPR016188">
    <property type="entry name" value="PurM-like_N"/>
</dbReference>
<reference evidence="12" key="1">
    <citation type="submission" date="2020-07" db="EMBL/GenBank/DDBJ databases">
        <title>Metabolic diversity and evolutionary history of the archaeal phylum ###Micrarchaeota### uncovered from a freshwater lake metagenome.</title>
        <authorList>
            <person name="Kadnikov V.V."/>
            <person name="Savvichev A.S."/>
            <person name="Mardanov A.V."/>
            <person name="Beletsky A.V."/>
            <person name="Chupakov A.V."/>
            <person name="Kokryatskaya N.M."/>
            <person name="Pimenov N.V."/>
            <person name="Ravin N.V."/>
        </authorList>
    </citation>
    <scope>NUCLEOTIDE SEQUENCE [LARGE SCALE GENOMIC DNA]</scope>
</reference>
<keyword evidence="7 8" id="KW-0067">ATP-binding</keyword>
<dbReference type="SUPFAM" id="SSF56042">
    <property type="entry name" value="PurM C-terminal domain-like"/>
    <property type="match status" value="1"/>
</dbReference>
<sequence>MDYREAGVDVSRVKGIHTSIHELISKTHSSEVLPVFGHYAGLVKAGKETIAIHTDGVGSKVLIAQFLKKYDTVGIDCIAMNVNDIICVGARPTALVDYIALQQEDEELVSSIMKGLVDGAQEAGVAIVGGETAILPDMIKPGLDFSGFHTNGFDLAATCIGIVGKGGPITGGLMKTSDVVIGVESSGLHSNGYTLARKVLDMNEWAKELLSPTRIYVKPVMEVVKKCKVHGLAHITGGAFSKLMRIGNFARRGFLLDNMPKPKPIFEELRKKAGLDYGKMYSTFNMGIGFCVVVGRGDAKKVIDIFGRHGQKAYAIGSITKERKVEIVKDGNSFFL</sequence>
<comment type="subcellular location">
    <subcellularLocation>
        <location evidence="8">Cytoplasm</location>
    </subcellularLocation>
</comment>
<evidence type="ECO:0000256" key="2">
    <source>
        <dbReference type="ARBA" id="ARBA00013047"/>
    </source>
</evidence>
<dbReference type="GO" id="GO:0005524">
    <property type="term" value="F:ATP binding"/>
    <property type="evidence" value="ECO:0007669"/>
    <property type="project" value="UniProtKB-KW"/>
</dbReference>
<dbReference type="Gene3D" id="3.30.1330.10">
    <property type="entry name" value="PurM-like, N-terminal domain"/>
    <property type="match status" value="1"/>
</dbReference>
<dbReference type="CDD" id="cd02196">
    <property type="entry name" value="PurM"/>
    <property type="match status" value="1"/>
</dbReference>
<keyword evidence="5 8" id="KW-0547">Nucleotide-binding</keyword>
<comment type="catalytic activity">
    <reaction evidence="8">
        <text>2-formamido-N(1)-(5-O-phospho-beta-D-ribosyl)acetamidine + ATP = 5-amino-1-(5-phospho-beta-D-ribosyl)imidazole + ADP + phosphate + H(+)</text>
        <dbReference type="Rhea" id="RHEA:23032"/>
        <dbReference type="ChEBI" id="CHEBI:15378"/>
        <dbReference type="ChEBI" id="CHEBI:30616"/>
        <dbReference type="ChEBI" id="CHEBI:43474"/>
        <dbReference type="ChEBI" id="CHEBI:137981"/>
        <dbReference type="ChEBI" id="CHEBI:147287"/>
        <dbReference type="ChEBI" id="CHEBI:456216"/>
        <dbReference type="EC" id="6.3.3.1"/>
    </reaction>
</comment>
<accession>A0A7D5XKW9</accession>
<keyword evidence="3 8" id="KW-0963">Cytoplasm</keyword>
<dbReference type="Pfam" id="PF00586">
    <property type="entry name" value="AIRS"/>
    <property type="match status" value="1"/>
</dbReference>
<dbReference type="EMBL" id="CP058998">
    <property type="protein sequence ID" value="QLJ52386.1"/>
    <property type="molecule type" value="Genomic_DNA"/>
</dbReference>
<dbReference type="InterPro" id="IPR004733">
    <property type="entry name" value="PurM_cligase"/>
</dbReference>
<dbReference type="GO" id="GO:0004641">
    <property type="term" value="F:phosphoribosylformylglycinamidine cyclo-ligase activity"/>
    <property type="evidence" value="ECO:0007669"/>
    <property type="project" value="UniProtKB-UniRule"/>
</dbReference>
<keyword evidence="6 8" id="KW-0658">Purine biosynthesis</keyword>
<evidence type="ECO:0000259" key="10">
    <source>
        <dbReference type="Pfam" id="PF02769"/>
    </source>
</evidence>
<evidence type="ECO:0000313" key="12">
    <source>
        <dbReference type="Proteomes" id="UP000510821"/>
    </source>
</evidence>
<evidence type="ECO:0000256" key="7">
    <source>
        <dbReference type="ARBA" id="ARBA00022840"/>
    </source>
</evidence>
<dbReference type="GO" id="GO:0005829">
    <property type="term" value="C:cytosol"/>
    <property type="evidence" value="ECO:0007669"/>
    <property type="project" value="TreeGrafter"/>
</dbReference>
<evidence type="ECO:0000256" key="3">
    <source>
        <dbReference type="ARBA" id="ARBA00022490"/>
    </source>
</evidence>
<feature type="domain" description="PurM-like N-terminal" evidence="9">
    <location>
        <begin position="39"/>
        <end position="162"/>
    </location>
</feature>
<evidence type="ECO:0000256" key="4">
    <source>
        <dbReference type="ARBA" id="ARBA00022598"/>
    </source>
</evidence>
<dbReference type="InterPro" id="IPR010918">
    <property type="entry name" value="PurM-like_C_dom"/>
</dbReference>
<dbReference type="KEGG" id="flt:Sv326_0211"/>
<dbReference type="GO" id="GO:0004637">
    <property type="term" value="F:phosphoribosylamine-glycine ligase activity"/>
    <property type="evidence" value="ECO:0007669"/>
    <property type="project" value="TreeGrafter"/>
</dbReference>
<comment type="similarity">
    <text evidence="8">Belongs to the AIR synthase family.</text>
</comment>
<dbReference type="EC" id="6.3.3.1" evidence="2 8"/>
<dbReference type="Gene3D" id="3.90.650.10">
    <property type="entry name" value="PurM-like C-terminal domain"/>
    <property type="match status" value="1"/>
</dbReference>
<dbReference type="HAMAP" id="MF_00741">
    <property type="entry name" value="AIRS"/>
    <property type="match status" value="1"/>
</dbReference>
<evidence type="ECO:0000256" key="8">
    <source>
        <dbReference type="HAMAP-Rule" id="MF_00741"/>
    </source>
</evidence>
<dbReference type="PANTHER" id="PTHR10520">
    <property type="entry name" value="TRIFUNCTIONAL PURINE BIOSYNTHETIC PROTEIN ADENOSINE-3-RELATED"/>
    <property type="match status" value="1"/>
</dbReference>
<evidence type="ECO:0000256" key="6">
    <source>
        <dbReference type="ARBA" id="ARBA00022755"/>
    </source>
</evidence>